<dbReference type="EMBL" id="BAAABY010000070">
    <property type="protein sequence ID" value="GAA0501337.1"/>
    <property type="molecule type" value="Genomic_DNA"/>
</dbReference>
<comment type="caution">
    <text evidence="1">The sequence shown here is derived from an EMBL/GenBank/DDBJ whole genome shotgun (WGS) entry which is preliminary data.</text>
</comment>
<accession>A0ABP3LI48</accession>
<protein>
    <submittedName>
        <fullName evidence="1">Uncharacterized protein</fullName>
    </submittedName>
</protein>
<evidence type="ECO:0000313" key="1">
    <source>
        <dbReference type="EMBL" id="GAA0501337.1"/>
    </source>
</evidence>
<dbReference type="RefSeq" id="WP_346100528.1">
    <property type="nucleotide sequence ID" value="NZ_BAAABY010000070.1"/>
</dbReference>
<proteinExistence type="predicted"/>
<reference evidence="2" key="1">
    <citation type="journal article" date="2019" name="Int. J. Syst. Evol. Microbiol.">
        <title>The Global Catalogue of Microorganisms (GCM) 10K type strain sequencing project: providing services to taxonomists for standard genome sequencing and annotation.</title>
        <authorList>
            <consortium name="The Broad Institute Genomics Platform"/>
            <consortium name="The Broad Institute Genome Sequencing Center for Infectious Disease"/>
            <person name="Wu L."/>
            <person name="Ma J."/>
        </authorList>
    </citation>
    <scope>NUCLEOTIDE SEQUENCE [LARGE SCALE GENOMIC DNA]</scope>
    <source>
        <strain evidence="2">JCM 4805</strain>
    </source>
</reference>
<keyword evidence="2" id="KW-1185">Reference proteome</keyword>
<name>A0ABP3LI48_9ACTN</name>
<evidence type="ECO:0000313" key="2">
    <source>
        <dbReference type="Proteomes" id="UP001500909"/>
    </source>
</evidence>
<gene>
    <name evidence="1" type="ORF">GCM10010361_78630</name>
</gene>
<sequence length="145" mass="15375">MSTRTLRPVRNQADEALTRVRIDDTRRAEATSQAAYDASLPLAKAINRFLLAVLRTDTSTTPAYLVSDMTVGVAGTDQKVGSYPLTARAQDSLIAAFDLATSQVLEAAGVDSDNIDRLVGDDASASTALDDNHRPALRAIDGGAR</sequence>
<organism evidence="1 2">
    <name type="scientific">Streptomyces olivaceiscleroticus</name>
    <dbReference type="NCBI Taxonomy" id="68245"/>
    <lineage>
        <taxon>Bacteria</taxon>
        <taxon>Bacillati</taxon>
        <taxon>Actinomycetota</taxon>
        <taxon>Actinomycetes</taxon>
        <taxon>Kitasatosporales</taxon>
        <taxon>Streptomycetaceae</taxon>
        <taxon>Streptomyces</taxon>
    </lineage>
</organism>
<dbReference type="Proteomes" id="UP001500909">
    <property type="component" value="Unassembled WGS sequence"/>
</dbReference>